<dbReference type="EMBL" id="UGJF01000001">
    <property type="protein sequence ID" value="STQ88268.1"/>
    <property type="molecule type" value="Genomic_DNA"/>
</dbReference>
<accession>A0A377PZ82</accession>
<dbReference type="SMART" id="SM00487">
    <property type="entry name" value="DEXDc"/>
    <property type="match status" value="1"/>
</dbReference>
<dbReference type="Gene3D" id="3.40.50.300">
    <property type="entry name" value="P-loop containing nucleotide triphosphate hydrolases"/>
    <property type="match status" value="2"/>
</dbReference>
<evidence type="ECO:0000256" key="10">
    <source>
        <dbReference type="RuleBase" id="RU364115"/>
    </source>
</evidence>
<dbReference type="InterPro" id="IPR027417">
    <property type="entry name" value="P-loop_NTPase"/>
</dbReference>
<keyword evidence="3" id="KW-0540">Nuclease</keyword>
<protein>
    <recommendedName>
        <fullName evidence="10">Type I restriction enzyme endonuclease subunit</fullName>
        <shortName evidence="10">R protein</shortName>
        <ecNumber evidence="10">3.1.21.3</ecNumber>
    </recommendedName>
</protein>
<sequence length="1012" mass="117898">MTPNPTPDTSEKKIQKNCIALLESMGYSYVNEEDNKILRKQDLNSVIFKDILAQQLDCINRYTYNKQSQHFSNEDIQKAVDELDIALNEGLQKANEKITDLLLLGTSFEKILPDGSKKSFSFRYIDFENLDNNTYHITEEFSVEKIRPNNDIKHRRVDMVLFINGIPLVAIELKKSLVNYENGIKQLLKEQRKEEIPHLFKFIQLCIAGNENEARYGTSGTNLEQYSIWREEKDSVKNLVQNREITQLDRTLFSLLEKERLLRLVKHYIFFDNGVKKVCRYQQFFAVEKTLQRVEKLENGKRAGGLIWHTQGSGKSLTMVLLSRLLKLSFVHAKIIVVTDRVDLDEQIHKVFAKAQIQAFRANSGGDLLRKLKSGVGVITTLVHKFEKLRNEKYSINDNTIFVLVDESHRTQNGDLHRAMKKALPNACYIGFTGTPLLRKDKNTLMHFGGEIHRYSIESAVQDKAVLPLYYESRFVEQDISNEDGLNMRFEYIARNLKEEQKRDLQNKWARFSKISSSEQRQFVIANDINEHFRTYLQGTGFKAMFATNSKFEAMRYYELFKEFGDIRAFYVISHNDNDELDGGKKEEVFRHYSKLVDSYGGLDEYLTKVKNEFIYGEEVDLLIVVDKLLTGFDVPKAKVLYIDKELKEHNLLQAIARVNRLCEGKDFGLIIDYRGLLGELDRTLSAYSALEGFEENDIAKAVINIAEEIQKSRECYEKLENLFCSVRFKKDMQSYLVVLESEKIRQEFKEVLSQFARAFALALSSERCEEILSEAEIKEYKKKIRFYNELRKLAQIRFYEAFDFGKYEVQMQKLLDTFIGAKKVQKITPLINILDKDFDRQIDSLQDKNIKADSILSALSAFVQSKIQSNPAFYESIAQQIKEIMLAYKAKRISAEEKLLQVEKLKNNVLEREGKKFDDKLETKFAKAVCENLGVFLKGVDIKEIENLSKKINEVYKEYRKRPEWHSNSDIAKEIENKLEDMFWDISDEYDIKIDIDKIFKILQKMAGFTQ</sequence>
<evidence type="ECO:0000313" key="13">
    <source>
        <dbReference type="Proteomes" id="UP000255269"/>
    </source>
</evidence>
<proteinExistence type="inferred from homology"/>
<dbReference type="AlphaFoldDB" id="A0A377PZ82"/>
<evidence type="ECO:0000256" key="6">
    <source>
        <dbReference type="ARBA" id="ARBA00022759"/>
    </source>
</evidence>
<keyword evidence="8 10" id="KW-0067">ATP-binding</keyword>
<dbReference type="GO" id="GO:0009035">
    <property type="term" value="F:type I site-specific deoxyribonuclease activity"/>
    <property type="evidence" value="ECO:0007669"/>
    <property type="project" value="UniProtKB-EC"/>
</dbReference>
<dbReference type="GO" id="GO:0003677">
    <property type="term" value="F:DNA binding"/>
    <property type="evidence" value="ECO:0007669"/>
    <property type="project" value="UniProtKB-KW"/>
</dbReference>
<dbReference type="GO" id="GO:0009307">
    <property type="term" value="P:DNA restriction-modification system"/>
    <property type="evidence" value="ECO:0007669"/>
    <property type="project" value="UniProtKB-KW"/>
</dbReference>
<evidence type="ECO:0000256" key="3">
    <source>
        <dbReference type="ARBA" id="ARBA00022722"/>
    </source>
</evidence>
<dbReference type="CDD" id="cd22332">
    <property type="entry name" value="HsdR_N"/>
    <property type="match status" value="1"/>
</dbReference>
<dbReference type="PANTHER" id="PTHR30195:SF15">
    <property type="entry name" value="TYPE I RESTRICTION ENZYME HINDI ENDONUCLEASE SUBUNIT"/>
    <property type="match status" value="1"/>
</dbReference>
<dbReference type="CDD" id="cd18800">
    <property type="entry name" value="SF2_C_EcoR124I-like"/>
    <property type="match status" value="1"/>
</dbReference>
<organism evidence="12 13">
    <name type="scientific">Helicobacter pullorum</name>
    <dbReference type="NCBI Taxonomy" id="35818"/>
    <lineage>
        <taxon>Bacteria</taxon>
        <taxon>Pseudomonadati</taxon>
        <taxon>Campylobacterota</taxon>
        <taxon>Epsilonproteobacteria</taxon>
        <taxon>Campylobacterales</taxon>
        <taxon>Helicobacteraceae</taxon>
        <taxon>Helicobacter</taxon>
    </lineage>
</organism>
<dbReference type="Pfam" id="PF22679">
    <property type="entry name" value="T1R_D3-like"/>
    <property type="match status" value="1"/>
</dbReference>
<comment type="catalytic activity">
    <reaction evidence="1 10">
        <text>Endonucleolytic cleavage of DNA to give random double-stranded fragments with terminal 5'-phosphates, ATP is simultaneously hydrolyzed.</text>
        <dbReference type="EC" id="3.1.21.3"/>
    </reaction>
</comment>
<evidence type="ECO:0000313" key="12">
    <source>
        <dbReference type="EMBL" id="STQ88268.1"/>
    </source>
</evidence>
<name>A0A377PZ82_9HELI</name>
<dbReference type="InterPro" id="IPR007409">
    <property type="entry name" value="Restrct_endonuc_type1_HsdR_N"/>
</dbReference>
<dbReference type="GO" id="GO:0005524">
    <property type="term" value="F:ATP binding"/>
    <property type="evidence" value="ECO:0007669"/>
    <property type="project" value="UniProtKB-KW"/>
</dbReference>
<evidence type="ECO:0000256" key="7">
    <source>
        <dbReference type="ARBA" id="ARBA00022801"/>
    </source>
</evidence>
<dbReference type="InterPro" id="IPR051268">
    <property type="entry name" value="Type-I_R_enzyme_R_subunit"/>
</dbReference>
<dbReference type="Pfam" id="PF04313">
    <property type="entry name" value="HSDR_N"/>
    <property type="match status" value="1"/>
</dbReference>
<feature type="domain" description="Helicase ATP-binding" evidence="11">
    <location>
        <begin position="296"/>
        <end position="454"/>
    </location>
</feature>
<evidence type="ECO:0000256" key="8">
    <source>
        <dbReference type="ARBA" id="ARBA00022840"/>
    </source>
</evidence>
<comment type="function">
    <text evidence="10">Subunit R is required for both nuclease and ATPase activities, but not for modification.</text>
</comment>
<evidence type="ECO:0000256" key="4">
    <source>
        <dbReference type="ARBA" id="ARBA00022741"/>
    </source>
</evidence>
<dbReference type="PROSITE" id="PS51192">
    <property type="entry name" value="HELICASE_ATP_BIND_1"/>
    <property type="match status" value="1"/>
</dbReference>
<dbReference type="SUPFAM" id="SSF52540">
    <property type="entry name" value="P-loop containing nucleoside triphosphate hydrolases"/>
    <property type="match status" value="2"/>
</dbReference>
<keyword evidence="5 10" id="KW-0680">Restriction system</keyword>
<reference evidence="12 13" key="1">
    <citation type="submission" date="2018-06" db="EMBL/GenBank/DDBJ databases">
        <authorList>
            <consortium name="Pathogen Informatics"/>
            <person name="Doyle S."/>
        </authorList>
    </citation>
    <scope>NUCLEOTIDE SEQUENCE [LARGE SCALE GENOMIC DNA]</scope>
    <source>
        <strain evidence="12 13">NCTC13156</strain>
    </source>
</reference>
<dbReference type="Proteomes" id="UP000255269">
    <property type="component" value="Unassembled WGS sequence"/>
</dbReference>
<evidence type="ECO:0000256" key="9">
    <source>
        <dbReference type="ARBA" id="ARBA00023125"/>
    </source>
</evidence>
<dbReference type="PANTHER" id="PTHR30195">
    <property type="entry name" value="TYPE I SITE-SPECIFIC DEOXYRIBONUCLEASE PROTEIN SUBUNIT M AND R"/>
    <property type="match status" value="1"/>
</dbReference>
<evidence type="ECO:0000256" key="5">
    <source>
        <dbReference type="ARBA" id="ARBA00022747"/>
    </source>
</evidence>
<evidence type="ECO:0000259" key="11">
    <source>
        <dbReference type="PROSITE" id="PS51192"/>
    </source>
</evidence>
<dbReference type="CDD" id="cd18030">
    <property type="entry name" value="DEXHc_RE_I_HsdR"/>
    <property type="match status" value="1"/>
</dbReference>
<comment type="similarity">
    <text evidence="2 10">Belongs to the HsdR family.</text>
</comment>
<evidence type="ECO:0000256" key="1">
    <source>
        <dbReference type="ARBA" id="ARBA00000851"/>
    </source>
</evidence>
<keyword evidence="4 10" id="KW-0547">Nucleotide-binding</keyword>
<dbReference type="EC" id="3.1.21.3" evidence="10"/>
<comment type="subunit">
    <text evidence="10">The type I restriction/modification system is composed of three polypeptides R, M and S.</text>
</comment>
<dbReference type="REBASE" id="431688">
    <property type="entry name" value="Hpu13156IP"/>
</dbReference>
<dbReference type="RefSeq" id="WP_115056982.1">
    <property type="nucleotide sequence ID" value="NZ_UGJF01000001.1"/>
</dbReference>
<dbReference type="NCBIfam" id="TIGR00348">
    <property type="entry name" value="hsdR"/>
    <property type="match status" value="1"/>
</dbReference>
<keyword evidence="7 10" id="KW-0378">Hydrolase</keyword>
<keyword evidence="6" id="KW-0255">Endonuclease</keyword>
<dbReference type="Pfam" id="PF18766">
    <property type="entry name" value="SWI2_SNF2"/>
    <property type="match status" value="1"/>
</dbReference>
<dbReference type="InterPro" id="IPR040980">
    <property type="entry name" value="SWI2_SNF2"/>
</dbReference>
<gene>
    <name evidence="12" type="primary">hsdR</name>
    <name evidence="12" type="ORF">NCTC13156_01105</name>
</gene>
<dbReference type="InterPro" id="IPR004473">
    <property type="entry name" value="Restrct_endonuc_typeI_HsdR"/>
</dbReference>
<keyword evidence="9 10" id="KW-0238">DNA-binding</keyword>
<dbReference type="InterPro" id="IPR014001">
    <property type="entry name" value="Helicase_ATP-bd"/>
</dbReference>
<dbReference type="InterPro" id="IPR055180">
    <property type="entry name" value="HsdR_RecA-like_helicase_dom_2"/>
</dbReference>
<evidence type="ECO:0000256" key="2">
    <source>
        <dbReference type="ARBA" id="ARBA00008598"/>
    </source>
</evidence>
<dbReference type="Gene3D" id="3.90.1570.50">
    <property type="match status" value="1"/>
</dbReference>